<evidence type="ECO:0000313" key="2">
    <source>
        <dbReference type="EMBL" id="MDF8335320.1"/>
    </source>
</evidence>
<keyword evidence="3" id="KW-1185">Reference proteome</keyword>
<evidence type="ECO:0000313" key="3">
    <source>
        <dbReference type="Proteomes" id="UP001222770"/>
    </source>
</evidence>
<comment type="caution">
    <text evidence="2">The sequence shown here is derived from an EMBL/GenBank/DDBJ whole genome shotgun (WGS) entry which is preliminary data.</text>
</comment>
<sequence>MSETHLLLFAPECAAPAAWAAALRQALPQGATLALALAAEALPALAHAAQRDAEVPDALVRLPDGADAAALVALSDADRSEAFTGVRHAVLPGGDAIRLFFGLHRLERLSRAEFHDYWLNRHAQIGRRLIPPYTYHQIHACDGPDLEGLRRSTFDGIVEVHFPDAEALVKQLSRSEVAEEALADERNFIDHARSRFWAFTEVA</sequence>
<accession>A0ABT6CN20</accession>
<dbReference type="InterPro" id="IPR011008">
    <property type="entry name" value="Dimeric_a/b-barrel"/>
</dbReference>
<dbReference type="RefSeq" id="WP_277280285.1">
    <property type="nucleotide sequence ID" value="NZ_JAROCY010000025.1"/>
</dbReference>
<gene>
    <name evidence="2" type="ORF">POM99_19110</name>
</gene>
<dbReference type="InterPro" id="IPR009799">
    <property type="entry name" value="EthD_dom"/>
</dbReference>
<reference evidence="2 3" key="1">
    <citation type="submission" date="2023-03" db="EMBL/GenBank/DDBJ databases">
        <title>Novosphingobium cyanobacteriorum sp. nov., isolated from a eutrophic reservoir during the Microcystis bloom period.</title>
        <authorList>
            <person name="Kang M."/>
            <person name="Le V."/>
            <person name="Ko S.-R."/>
            <person name="Lee S.-A."/>
            <person name="Ahn C.-Y."/>
        </authorList>
    </citation>
    <scope>NUCLEOTIDE SEQUENCE [LARGE SCALE GENOMIC DNA]</scope>
    <source>
        <strain evidence="2 3">HBC54</strain>
    </source>
</reference>
<dbReference type="Gene3D" id="3.30.70.100">
    <property type="match status" value="1"/>
</dbReference>
<name>A0ABT6CN20_9SPHN</name>
<dbReference type="EMBL" id="JAROCY010000025">
    <property type="protein sequence ID" value="MDF8335320.1"/>
    <property type="molecule type" value="Genomic_DNA"/>
</dbReference>
<dbReference type="Pfam" id="PF07110">
    <property type="entry name" value="EthD"/>
    <property type="match status" value="1"/>
</dbReference>
<proteinExistence type="predicted"/>
<evidence type="ECO:0000259" key="1">
    <source>
        <dbReference type="Pfam" id="PF07110"/>
    </source>
</evidence>
<dbReference type="SUPFAM" id="SSF54909">
    <property type="entry name" value="Dimeric alpha+beta barrel"/>
    <property type="match status" value="1"/>
</dbReference>
<feature type="domain" description="EthD" evidence="1">
    <location>
        <begin position="107"/>
        <end position="191"/>
    </location>
</feature>
<organism evidence="2 3">
    <name type="scientific">Novosphingobium cyanobacteriorum</name>
    <dbReference type="NCBI Taxonomy" id="3024215"/>
    <lineage>
        <taxon>Bacteria</taxon>
        <taxon>Pseudomonadati</taxon>
        <taxon>Pseudomonadota</taxon>
        <taxon>Alphaproteobacteria</taxon>
        <taxon>Sphingomonadales</taxon>
        <taxon>Sphingomonadaceae</taxon>
        <taxon>Novosphingobium</taxon>
    </lineage>
</organism>
<protein>
    <submittedName>
        <fullName evidence="2">EthD domain-containing protein</fullName>
    </submittedName>
</protein>
<dbReference type="Proteomes" id="UP001222770">
    <property type="component" value="Unassembled WGS sequence"/>
</dbReference>